<evidence type="ECO:0000256" key="7">
    <source>
        <dbReference type="ARBA" id="ARBA00022833"/>
    </source>
</evidence>
<evidence type="ECO:0000256" key="12">
    <source>
        <dbReference type="ARBA" id="ARBA00049311"/>
    </source>
</evidence>
<dbReference type="InterPro" id="IPR036291">
    <property type="entry name" value="NAD(P)-bd_dom_sf"/>
</dbReference>
<dbReference type="PROSITE" id="PS00059">
    <property type="entry name" value="ADH_ZINC"/>
    <property type="match status" value="1"/>
</dbReference>
<evidence type="ECO:0000313" key="16">
    <source>
        <dbReference type="EMBL" id="KAK1269175.1"/>
    </source>
</evidence>
<evidence type="ECO:0000256" key="13">
    <source>
        <dbReference type="ARBA" id="ARBA00049332"/>
    </source>
</evidence>
<dbReference type="InterPro" id="IPR002328">
    <property type="entry name" value="ADH_Zn_CS"/>
</dbReference>
<reference evidence="16" key="1">
    <citation type="journal article" date="2023" name="Nat. Commun.">
        <title>Diploid and tetraploid genomes of Acorus and the evolution of monocots.</title>
        <authorList>
            <person name="Ma L."/>
            <person name="Liu K.W."/>
            <person name="Li Z."/>
            <person name="Hsiao Y.Y."/>
            <person name="Qi Y."/>
            <person name="Fu T."/>
            <person name="Tang G.D."/>
            <person name="Zhang D."/>
            <person name="Sun W.H."/>
            <person name="Liu D.K."/>
            <person name="Li Y."/>
            <person name="Chen G.Z."/>
            <person name="Liu X.D."/>
            <person name="Liao X.Y."/>
            <person name="Jiang Y.T."/>
            <person name="Yu X."/>
            <person name="Hao Y."/>
            <person name="Huang J."/>
            <person name="Zhao X.W."/>
            <person name="Ke S."/>
            <person name="Chen Y.Y."/>
            <person name="Wu W.L."/>
            <person name="Hsu J.L."/>
            <person name="Lin Y.F."/>
            <person name="Huang M.D."/>
            <person name="Li C.Y."/>
            <person name="Huang L."/>
            <person name="Wang Z.W."/>
            <person name="Zhao X."/>
            <person name="Zhong W.Y."/>
            <person name="Peng D.H."/>
            <person name="Ahmad S."/>
            <person name="Lan S."/>
            <person name="Zhang J.S."/>
            <person name="Tsai W.C."/>
            <person name="Van de Peer Y."/>
            <person name="Liu Z.J."/>
        </authorList>
    </citation>
    <scope>NUCLEOTIDE SEQUENCE</scope>
    <source>
        <strain evidence="16">SCP</strain>
    </source>
</reference>
<dbReference type="GO" id="GO:0008270">
    <property type="term" value="F:zinc ion binding"/>
    <property type="evidence" value="ECO:0007669"/>
    <property type="project" value="InterPro"/>
</dbReference>
<evidence type="ECO:0000259" key="15">
    <source>
        <dbReference type="SMART" id="SM00829"/>
    </source>
</evidence>
<sequence>MSSPKGKHQNHIMGWAARDPSGLLSPFTVSRRTNGDDDITIKILYCGVCHTDLHYSRNDHGFTHYPIVPGHEIAGVVTMVGQNVTKFRVGDHAGVGCMVDACDACESCTDDRENDCPDASLTYGGLDPSKPTNHGGYSEYIVVRDRYAVKFPDGLPLDGAAPLLCAGITVYSAMRYYGLDRPGLRVGVVGLGGLGHVAVKFAKAFGMGVTVISTSPSKEGEAVGRLGADEFFISRNAEQMKAAKGTLDGIIDTVSDIHPIAPLIDLLKLRGKLILVGGTDKPFELPIIPLLIGRKLVAGSSIGGMKETQEMVDFAGRHGITADVEVIPMEYINTAMDRLAKGDVKYRFVIDIGNTLKA</sequence>
<comment type="similarity">
    <text evidence="14">Belongs to the zinc-containing alcohol dehydrogenase family.</text>
</comment>
<dbReference type="CDD" id="cd05283">
    <property type="entry name" value="CAD1"/>
    <property type="match status" value="1"/>
</dbReference>
<dbReference type="SMART" id="SM00829">
    <property type="entry name" value="PKS_ER"/>
    <property type="match status" value="1"/>
</dbReference>
<dbReference type="GO" id="GO:0045551">
    <property type="term" value="F:cinnamyl-alcohol dehydrogenase activity"/>
    <property type="evidence" value="ECO:0007669"/>
    <property type="project" value="UniProtKB-EC"/>
</dbReference>
<dbReference type="Pfam" id="PF00107">
    <property type="entry name" value="ADH_zinc_N"/>
    <property type="match status" value="1"/>
</dbReference>
<dbReference type="SUPFAM" id="SSF50129">
    <property type="entry name" value="GroES-like"/>
    <property type="match status" value="1"/>
</dbReference>
<reference evidence="16" key="2">
    <citation type="submission" date="2023-06" db="EMBL/GenBank/DDBJ databases">
        <authorList>
            <person name="Ma L."/>
            <person name="Liu K.-W."/>
            <person name="Li Z."/>
            <person name="Hsiao Y.-Y."/>
            <person name="Qi Y."/>
            <person name="Fu T."/>
            <person name="Tang G."/>
            <person name="Zhang D."/>
            <person name="Sun W.-H."/>
            <person name="Liu D.-K."/>
            <person name="Li Y."/>
            <person name="Chen G.-Z."/>
            <person name="Liu X.-D."/>
            <person name="Liao X.-Y."/>
            <person name="Jiang Y.-T."/>
            <person name="Yu X."/>
            <person name="Hao Y."/>
            <person name="Huang J."/>
            <person name="Zhao X.-W."/>
            <person name="Ke S."/>
            <person name="Chen Y.-Y."/>
            <person name="Wu W.-L."/>
            <person name="Hsu J.-L."/>
            <person name="Lin Y.-F."/>
            <person name="Huang M.-D."/>
            <person name="Li C.-Y."/>
            <person name="Huang L."/>
            <person name="Wang Z.-W."/>
            <person name="Zhao X."/>
            <person name="Zhong W.-Y."/>
            <person name="Peng D.-H."/>
            <person name="Ahmad S."/>
            <person name="Lan S."/>
            <person name="Zhang J.-S."/>
            <person name="Tsai W.-C."/>
            <person name="Van De Peer Y."/>
            <person name="Liu Z.-J."/>
        </authorList>
    </citation>
    <scope>NUCLEOTIDE SEQUENCE</scope>
    <source>
        <strain evidence="16">SCP</strain>
        <tissue evidence="16">Leaves</tissue>
    </source>
</reference>
<evidence type="ECO:0000256" key="9">
    <source>
        <dbReference type="ARBA" id="ARBA00047329"/>
    </source>
</evidence>
<comment type="catalytic activity">
    <reaction evidence="9">
        <text>(E)-4-coumaroyl alcohol + NADP(+) = (E)-4-coumaraldehyde + NADPH + H(+)</text>
        <dbReference type="Rhea" id="RHEA:45724"/>
        <dbReference type="ChEBI" id="CHEBI:15378"/>
        <dbReference type="ChEBI" id="CHEBI:28353"/>
        <dbReference type="ChEBI" id="CHEBI:57783"/>
        <dbReference type="ChEBI" id="CHEBI:58349"/>
        <dbReference type="ChEBI" id="CHEBI:64555"/>
        <dbReference type="EC" id="1.1.1.195"/>
    </reaction>
    <physiologicalReaction direction="right-to-left" evidence="9">
        <dbReference type="Rhea" id="RHEA:45726"/>
    </physiologicalReaction>
</comment>
<keyword evidence="8" id="KW-0560">Oxidoreductase</keyword>
<accession>A0AAV9AXY0</accession>
<dbReference type="AlphaFoldDB" id="A0AAV9AXY0"/>
<dbReference type="InterPro" id="IPR020843">
    <property type="entry name" value="ER"/>
</dbReference>
<dbReference type="FunFam" id="3.90.180.10:FF:000100">
    <property type="entry name" value="Putative cinnamyl alcohol dehydrogenase 6"/>
    <property type="match status" value="1"/>
</dbReference>
<evidence type="ECO:0000256" key="4">
    <source>
        <dbReference type="ARBA" id="ARBA00013171"/>
    </source>
</evidence>
<dbReference type="InterPro" id="IPR047109">
    <property type="entry name" value="CAD-like"/>
</dbReference>
<dbReference type="EC" id="1.1.1.195" evidence="4"/>
<dbReference type="EMBL" id="JAUJYN010000006">
    <property type="protein sequence ID" value="KAK1269175.1"/>
    <property type="molecule type" value="Genomic_DNA"/>
</dbReference>
<dbReference type="SUPFAM" id="SSF51735">
    <property type="entry name" value="NAD(P)-binding Rossmann-fold domains"/>
    <property type="match status" value="1"/>
</dbReference>
<dbReference type="Gene3D" id="3.90.180.10">
    <property type="entry name" value="Medium-chain alcohol dehydrogenases, catalytic domain"/>
    <property type="match status" value="1"/>
</dbReference>
<comment type="catalytic activity">
    <reaction evidence="10">
        <text>(E)-sinapyl alcohol + NADP(+) = (E)-sinapaldehyde + NADPH + H(+)</text>
        <dbReference type="Rhea" id="RHEA:45704"/>
        <dbReference type="ChEBI" id="CHEBI:15378"/>
        <dbReference type="ChEBI" id="CHEBI:27949"/>
        <dbReference type="ChEBI" id="CHEBI:57783"/>
        <dbReference type="ChEBI" id="CHEBI:58349"/>
        <dbReference type="ChEBI" id="CHEBI:64557"/>
        <dbReference type="EC" id="1.1.1.195"/>
    </reaction>
    <physiologicalReaction direction="right-to-left" evidence="10">
        <dbReference type="Rhea" id="RHEA:45706"/>
    </physiologicalReaction>
</comment>
<dbReference type="GO" id="GO:0009809">
    <property type="term" value="P:lignin biosynthetic process"/>
    <property type="evidence" value="ECO:0007669"/>
    <property type="project" value="UniProtKB-KW"/>
</dbReference>
<dbReference type="PANTHER" id="PTHR42683">
    <property type="entry name" value="ALDEHYDE REDUCTASE"/>
    <property type="match status" value="1"/>
</dbReference>
<gene>
    <name evidence="16" type="ORF">QJS04_geneDACA006487</name>
</gene>
<evidence type="ECO:0000256" key="8">
    <source>
        <dbReference type="ARBA" id="ARBA00023002"/>
    </source>
</evidence>
<dbReference type="InterPro" id="IPR013149">
    <property type="entry name" value="ADH-like_C"/>
</dbReference>
<evidence type="ECO:0000256" key="10">
    <source>
        <dbReference type="ARBA" id="ARBA00048379"/>
    </source>
</evidence>
<evidence type="ECO:0000256" key="5">
    <source>
        <dbReference type="ARBA" id="ARBA00022723"/>
    </source>
</evidence>
<evidence type="ECO:0000256" key="11">
    <source>
        <dbReference type="ARBA" id="ARBA00049226"/>
    </source>
</evidence>
<name>A0AAV9AXY0_ACOGR</name>
<evidence type="ECO:0000256" key="1">
    <source>
        <dbReference type="ARBA" id="ARBA00001947"/>
    </source>
</evidence>
<keyword evidence="5 14" id="KW-0479">Metal-binding</keyword>
<keyword evidence="6" id="KW-0438">Lignin biosynthesis</keyword>
<comment type="catalytic activity">
    <reaction evidence="11">
        <text>(E)-caffeyl alcohol + NADP(+) = (E)-caffeyl aldehyde + NADPH + H(+)</text>
        <dbReference type="Rhea" id="RHEA:45728"/>
        <dbReference type="ChEBI" id="CHEBI:15378"/>
        <dbReference type="ChEBI" id="CHEBI:28323"/>
        <dbReference type="ChEBI" id="CHEBI:31334"/>
        <dbReference type="ChEBI" id="CHEBI:57783"/>
        <dbReference type="ChEBI" id="CHEBI:58349"/>
    </reaction>
    <physiologicalReaction direction="right-to-left" evidence="11">
        <dbReference type="Rhea" id="RHEA:45730"/>
    </physiologicalReaction>
</comment>
<dbReference type="FunFam" id="3.40.50.720:FF:000022">
    <property type="entry name" value="Cinnamyl alcohol dehydrogenase"/>
    <property type="match status" value="1"/>
</dbReference>
<protein>
    <recommendedName>
        <fullName evidence="4">cinnamyl-alcohol dehydrogenase</fullName>
        <ecNumber evidence="4">1.1.1.195</ecNumber>
    </recommendedName>
</protein>
<proteinExistence type="inferred from homology"/>
<comment type="caution">
    <text evidence="16">The sequence shown here is derived from an EMBL/GenBank/DDBJ whole genome shotgun (WGS) entry which is preliminary data.</text>
</comment>
<organism evidence="16 17">
    <name type="scientific">Acorus gramineus</name>
    <name type="common">Dwarf sweet flag</name>
    <dbReference type="NCBI Taxonomy" id="55184"/>
    <lineage>
        <taxon>Eukaryota</taxon>
        <taxon>Viridiplantae</taxon>
        <taxon>Streptophyta</taxon>
        <taxon>Embryophyta</taxon>
        <taxon>Tracheophyta</taxon>
        <taxon>Spermatophyta</taxon>
        <taxon>Magnoliopsida</taxon>
        <taxon>Liliopsida</taxon>
        <taxon>Acoraceae</taxon>
        <taxon>Acorus</taxon>
    </lineage>
</organism>
<evidence type="ECO:0000313" key="17">
    <source>
        <dbReference type="Proteomes" id="UP001179952"/>
    </source>
</evidence>
<comment type="subunit">
    <text evidence="3">Homodimer.</text>
</comment>
<comment type="catalytic activity">
    <reaction evidence="12">
        <text>(E)-coniferol + NADP(+) = (E)-coniferaldehyde + NADPH + H(+)</text>
        <dbReference type="Rhea" id="RHEA:22444"/>
        <dbReference type="ChEBI" id="CHEBI:15378"/>
        <dbReference type="ChEBI" id="CHEBI:16547"/>
        <dbReference type="ChEBI" id="CHEBI:17745"/>
        <dbReference type="ChEBI" id="CHEBI:57783"/>
        <dbReference type="ChEBI" id="CHEBI:58349"/>
        <dbReference type="EC" id="1.1.1.195"/>
    </reaction>
    <physiologicalReaction direction="right-to-left" evidence="12">
        <dbReference type="Rhea" id="RHEA:22446"/>
    </physiologicalReaction>
</comment>
<comment type="cofactor">
    <cofactor evidence="1 14">
        <name>Zn(2+)</name>
        <dbReference type="ChEBI" id="CHEBI:29105"/>
    </cofactor>
</comment>
<evidence type="ECO:0000256" key="14">
    <source>
        <dbReference type="RuleBase" id="RU361277"/>
    </source>
</evidence>
<keyword evidence="17" id="KW-1185">Reference proteome</keyword>
<dbReference type="Gene3D" id="3.40.50.720">
    <property type="entry name" value="NAD(P)-binding Rossmann-like Domain"/>
    <property type="match status" value="1"/>
</dbReference>
<feature type="domain" description="Enoyl reductase (ER)" evidence="15">
    <location>
        <begin position="22"/>
        <end position="350"/>
    </location>
</feature>
<dbReference type="Pfam" id="PF08240">
    <property type="entry name" value="ADH_N"/>
    <property type="match status" value="1"/>
</dbReference>
<evidence type="ECO:0000256" key="2">
    <source>
        <dbReference type="ARBA" id="ARBA00004928"/>
    </source>
</evidence>
<keyword evidence="7 14" id="KW-0862">Zinc</keyword>
<evidence type="ECO:0000256" key="6">
    <source>
        <dbReference type="ARBA" id="ARBA00022733"/>
    </source>
</evidence>
<dbReference type="Proteomes" id="UP001179952">
    <property type="component" value="Unassembled WGS sequence"/>
</dbReference>
<dbReference type="InterPro" id="IPR011032">
    <property type="entry name" value="GroES-like_sf"/>
</dbReference>
<comment type="catalytic activity">
    <reaction evidence="13">
        <text>(E)-cinnamyl alcohol + NADP(+) = (E)-cinnamaldehyde + NADPH + H(+)</text>
        <dbReference type="Rhea" id="RHEA:10392"/>
        <dbReference type="ChEBI" id="CHEBI:15378"/>
        <dbReference type="ChEBI" id="CHEBI:16731"/>
        <dbReference type="ChEBI" id="CHEBI:33227"/>
        <dbReference type="ChEBI" id="CHEBI:57783"/>
        <dbReference type="ChEBI" id="CHEBI:58349"/>
        <dbReference type="EC" id="1.1.1.195"/>
    </reaction>
    <physiologicalReaction direction="right-to-left" evidence="13">
        <dbReference type="Rhea" id="RHEA:10394"/>
    </physiologicalReaction>
</comment>
<dbReference type="InterPro" id="IPR013154">
    <property type="entry name" value="ADH-like_N"/>
</dbReference>
<comment type="pathway">
    <text evidence="2">Aromatic compound metabolism; phenylpropanoid biosynthesis.</text>
</comment>
<evidence type="ECO:0000256" key="3">
    <source>
        <dbReference type="ARBA" id="ARBA00011738"/>
    </source>
</evidence>